<gene>
    <name evidence="1" type="ordered locus">BL05299</name>
</gene>
<evidence type="ECO:0000313" key="1">
    <source>
        <dbReference type="EMBL" id="AAU24517.1"/>
    </source>
</evidence>
<dbReference type="Proteomes" id="UP000000606">
    <property type="component" value="Chromosome"/>
</dbReference>
<evidence type="ECO:0000313" key="2">
    <source>
        <dbReference type="Proteomes" id="UP000000606"/>
    </source>
</evidence>
<accession>Q62RU3</accession>
<protein>
    <submittedName>
        <fullName evidence="1">Uncharacterized protein</fullName>
    </submittedName>
</protein>
<reference evidence="1 2" key="1">
    <citation type="journal article" date="2004" name="Genome Biol.">
        <title>Complete genome sequence of the industrial bacterium Bacillus licheniformis and comparisons with closely related Bacillus species.</title>
        <authorList>
            <person name="Rey M.W."/>
            <person name="Ramaiya P."/>
            <person name="Nelson B.A."/>
            <person name="Brody-Karpin S.D."/>
            <person name="Zaretsky E.J."/>
            <person name="Tang M."/>
            <person name="Lopez de Leon A."/>
            <person name="Xiang H."/>
            <person name="Gusti V."/>
            <person name="Clausen I.G."/>
            <person name="Olsen P.B."/>
            <person name="Rasmussen M.D."/>
            <person name="Andersen J.T."/>
            <person name="Jorgensen P.L."/>
            <person name="Larsen T.S."/>
            <person name="Sorokin A."/>
            <person name="Bolotin A."/>
            <person name="Lapidus A."/>
            <person name="Galleron N."/>
            <person name="Ehrlich S.D."/>
            <person name="Berka R.M."/>
        </authorList>
    </citation>
    <scope>NUCLEOTIDE SEQUENCE [LARGE SCALE GENOMIC DNA]</scope>
    <source>
        <strain evidence="2">ATCC 14580 / DSM 13 / JCM 2505 / CCUG 7422 / NBRC 12200 / NCIMB 9375 / NCTC 10341 / NRRL NRS-1264 / Gibson 46</strain>
    </source>
</reference>
<name>Q62RU3_BACLD</name>
<sequence length="36" mass="4523">MDEEIRFIWHSFNYFSSHNINVFYVKYKGFDLQDMT</sequence>
<dbReference type="EMBL" id="CP000002">
    <property type="protein sequence ID" value="AAU24517.1"/>
    <property type="molecule type" value="Genomic_DNA"/>
</dbReference>
<proteinExistence type="predicted"/>
<organism evidence="1 2">
    <name type="scientific">Bacillus licheniformis (strain ATCC 14580 / DSM 13 / JCM 2505 / CCUG 7422 / NBRC 12200 / NCIMB 9375 / NCTC 10341 / NRRL NRS-1264 / Gibson 46)</name>
    <dbReference type="NCBI Taxonomy" id="279010"/>
    <lineage>
        <taxon>Bacteria</taxon>
        <taxon>Bacillati</taxon>
        <taxon>Bacillota</taxon>
        <taxon>Bacilli</taxon>
        <taxon>Bacillales</taxon>
        <taxon>Bacillaceae</taxon>
        <taxon>Bacillus</taxon>
    </lineage>
</organism>
<keyword evidence="2" id="KW-1185">Reference proteome</keyword>
<dbReference type="KEGG" id="bli:BL05299"/>
<dbReference type="AlphaFoldDB" id="Q62RU3"/>
<dbReference type="HOGENOM" id="CLU_3354532_0_0_9"/>